<dbReference type="AlphaFoldDB" id="A0A0G1MIX5"/>
<feature type="transmembrane region" description="Helical" evidence="8">
    <location>
        <begin position="416"/>
        <end position="435"/>
    </location>
</feature>
<feature type="transmembrane region" description="Helical" evidence="8">
    <location>
        <begin position="313"/>
        <end position="333"/>
    </location>
</feature>
<dbReference type="Proteomes" id="UP000034154">
    <property type="component" value="Unassembled WGS sequence"/>
</dbReference>
<dbReference type="PANTHER" id="PTHR33908">
    <property type="entry name" value="MANNOSYLTRANSFERASE YKCB-RELATED"/>
    <property type="match status" value="1"/>
</dbReference>
<proteinExistence type="predicted"/>
<dbReference type="EMBL" id="LCJB01000004">
    <property type="protein sequence ID" value="KKT71949.1"/>
    <property type="molecule type" value="Genomic_DNA"/>
</dbReference>
<keyword evidence="5 8" id="KW-0812">Transmembrane</keyword>
<feature type="transmembrane region" description="Helical" evidence="8">
    <location>
        <begin position="90"/>
        <end position="119"/>
    </location>
</feature>
<feature type="transmembrane region" description="Helical" evidence="8">
    <location>
        <begin position="228"/>
        <end position="245"/>
    </location>
</feature>
<comment type="subcellular location">
    <subcellularLocation>
        <location evidence="1">Cell membrane</location>
        <topology evidence="1">Multi-pass membrane protein</topology>
    </subcellularLocation>
</comment>
<evidence type="ECO:0000256" key="8">
    <source>
        <dbReference type="SAM" id="Phobius"/>
    </source>
</evidence>
<evidence type="ECO:0000256" key="4">
    <source>
        <dbReference type="ARBA" id="ARBA00022679"/>
    </source>
</evidence>
<dbReference type="InterPro" id="IPR004021">
    <property type="entry name" value="HIN200/IF120x"/>
</dbReference>
<evidence type="ECO:0000256" key="1">
    <source>
        <dbReference type="ARBA" id="ARBA00004651"/>
    </source>
</evidence>
<dbReference type="GO" id="GO:0005886">
    <property type="term" value="C:plasma membrane"/>
    <property type="evidence" value="ECO:0007669"/>
    <property type="project" value="UniProtKB-SubCell"/>
</dbReference>
<evidence type="ECO:0000259" key="9">
    <source>
        <dbReference type="PROSITE" id="PS50834"/>
    </source>
</evidence>
<dbReference type="PROSITE" id="PS50834">
    <property type="entry name" value="HIN_200"/>
    <property type="match status" value="1"/>
</dbReference>
<gene>
    <name evidence="10" type="ORF">UW63_C0004G0005</name>
</gene>
<reference evidence="10 11" key="1">
    <citation type="journal article" date="2015" name="Nature">
        <title>rRNA introns, odd ribosomes, and small enigmatic genomes across a large radiation of phyla.</title>
        <authorList>
            <person name="Brown C.T."/>
            <person name="Hug L.A."/>
            <person name="Thomas B.C."/>
            <person name="Sharon I."/>
            <person name="Castelle C.J."/>
            <person name="Singh A."/>
            <person name="Wilkins M.J."/>
            <person name="Williams K.H."/>
            <person name="Banfield J.F."/>
        </authorList>
    </citation>
    <scope>NUCLEOTIDE SEQUENCE [LARGE SCALE GENOMIC DNA]</scope>
</reference>
<keyword evidence="7 8" id="KW-0472">Membrane</keyword>
<evidence type="ECO:0000313" key="10">
    <source>
        <dbReference type="EMBL" id="KKT71949.1"/>
    </source>
</evidence>
<keyword evidence="2" id="KW-1003">Cell membrane</keyword>
<comment type="caution">
    <text evidence="10">The sequence shown here is derived from an EMBL/GenBank/DDBJ whole genome shotgun (WGS) entry which is preliminary data.</text>
</comment>
<dbReference type="GO" id="GO:0009103">
    <property type="term" value="P:lipopolysaccharide biosynthetic process"/>
    <property type="evidence" value="ECO:0007669"/>
    <property type="project" value="UniProtKB-ARBA"/>
</dbReference>
<feature type="domain" description="HIN-200" evidence="9">
    <location>
        <begin position="32"/>
        <end position="86"/>
    </location>
</feature>
<evidence type="ECO:0000256" key="2">
    <source>
        <dbReference type="ARBA" id="ARBA00022475"/>
    </source>
</evidence>
<dbReference type="GO" id="GO:0016763">
    <property type="term" value="F:pentosyltransferase activity"/>
    <property type="evidence" value="ECO:0007669"/>
    <property type="project" value="TreeGrafter"/>
</dbReference>
<feature type="transmembrane region" description="Helical" evidence="8">
    <location>
        <begin position="387"/>
        <end position="404"/>
    </location>
</feature>
<dbReference type="InterPro" id="IPR050297">
    <property type="entry name" value="LipidA_mod_glycosyltrf_83"/>
</dbReference>
<dbReference type="PANTHER" id="PTHR33908:SF11">
    <property type="entry name" value="MEMBRANE PROTEIN"/>
    <property type="match status" value="1"/>
</dbReference>
<evidence type="ECO:0000256" key="3">
    <source>
        <dbReference type="ARBA" id="ARBA00022676"/>
    </source>
</evidence>
<feature type="transmembrane region" description="Helical" evidence="8">
    <location>
        <begin position="131"/>
        <end position="148"/>
    </location>
</feature>
<evidence type="ECO:0000256" key="7">
    <source>
        <dbReference type="ARBA" id="ARBA00023136"/>
    </source>
</evidence>
<evidence type="ECO:0000256" key="5">
    <source>
        <dbReference type="ARBA" id="ARBA00022692"/>
    </source>
</evidence>
<name>A0A0G1MIX5_9BACT</name>
<organism evidence="10 11">
    <name type="scientific">Candidatus Uhrbacteria bacterium GW2011_GWF2_44_350</name>
    <dbReference type="NCBI Taxonomy" id="1619000"/>
    <lineage>
        <taxon>Bacteria</taxon>
        <taxon>Candidatus Uhriibacteriota</taxon>
    </lineage>
</organism>
<feature type="transmembrane region" description="Helical" evidence="8">
    <location>
        <begin position="345"/>
        <end position="367"/>
    </location>
</feature>
<keyword evidence="4" id="KW-0808">Transferase</keyword>
<protein>
    <recommendedName>
        <fullName evidence="9">HIN-200 domain-containing protein</fullName>
    </recommendedName>
</protein>
<sequence>MVSKNRRDLIILAVVGLIFFLSTLVLVNLSPTYSSPDETANAFFAETFATQGQLFSFEPFNTVLGDVLFPRSVISFSGRLLPIGFLGLPIIFGFLMRLFGFWSLAFWTPFFAVLAMWAWYGLIRKIFNRQVALFSALLLVTHPAWWYWSGRPLMPNVTFVSFLIFSGFFLVVKPIKFLKKDWAGLDPFLAGLCFSLSLWIRSFEFFWLAPLIFLGVIVLRKYFSWKTVVLFLATSLLAIVPLLFFNNSLYGEPWKTGYNITSPTFLENNSSQIDEDESLDQNPTIVSSTSLLSAISLPFGWHPRTAVRHIFDYGLLMFWWLTIPAAVGFFLLWPRKKDQAKVKDFHGFYLMTFVFSVLWFGLIYGSWTIHDNPDLAAVAIVNSYTRYWLPVFVLSTPLVALVLVKLMVTVKKFGRLLALAGLLVIVGLSFNSVFFSSNDSLWPMRQRLIGAATTHNRLLELTEIDSVIVVDRADKLFFPDRRVRYPLRDESTYTLMPQIVELAPLYYFGITFPEIDLEYLNGEKLKALGLQINFIENFGIESLYRITALE</sequence>
<evidence type="ECO:0000256" key="6">
    <source>
        <dbReference type="ARBA" id="ARBA00022989"/>
    </source>
</evidence>
<keyword evidence="3" id="KW-0328">Glycosyltransferase</keyword>
<accession>A0A0G1MIX5</accession>
<keyword evidence="6 8" id="KW-1133">Transmembrane helix</keyword>
<feature type="transmembrane region" description="Helical" evidence="8">
    <location>
        <begin position="9"/>
        <end position="29"/>
    </location>
</feature>
<feature type="transmembrane region" description="Helical" evidence="8">
    <location>
        <begin position="206"/>
        <end position="223"/>
    </location>
</feature>
<feature type="transmembrane region" description="Helical" evidence="8">
    <location>
        <begin position="154"/>
        <end position="172"/>
    </location>
</feature>
<evidence type="ECO:0000313" key="11">
    <source>
        <dbReference type="Proteomes" id="UP000034154"/>
    </source>
</evidence>